<feature type="domain" description="C2H2-type" evidence="1">
    <location>
        <begin position="192"/>
        <end position="215"/>
    </location>
</feature>
<reference evidence="2 3" key="1">
    <citation type="submission" date="2017-06" db="EMBL/GenBank/DDBJ databases">
        <title>A platform for efficient transgenesis in Macrostomum lignano, a flatworm model organism for stem cell research.</title>
        <authorList>
            <person name="Berezikov E."/>
        </authorList>
    </citation>
    <scope>NUCLEOTIDE SEQUENCE [LARGE SCALE GENOMIC DNA]</scope>
    <source>
        <strain evidence="2">DV1</strain>
        <tissue evidence="2">Whole organism</tissue>
    </source>
</reference>
<dbReference type="PROSITE" id="PS00028">
    <property type="entry name" value="ZINC_FINGER_C2H2_1"/>
    <property type="match status" value="1"/>
</dbReference>
<organism evidence="2 3">
    <name type="scientific">Macrostomum lignano</name>
    <dbReference type="NCBI Taxonomy" id="282301"/>
    <lineage>
        <taxon>Eukaryota</taxon>
        <taxon>Metazoa</taxon>
        <taxon>Spiralia</taxon>
        <taxon>Lophotrochozoa</taxon>
        <taxon>Platyhelminthes</taxon>
        <taxon>Rhabditophora</taxon>
        <taxon>Macrostomorpha</taxon>
        <taxon>Macrostomida</taxon>
        <taxon>Macrostomidae</taxon>
        <taxon>Macrostomum</taxon>
    </lineage>
</organism>
<accession>A0A267GQG1</accession>
<dbReference type="EMBL" id="NIVC01000226">
    <property type="protein sequence ID" value="PAA87539.1"/>
    <property type="molecule type" value="Genomic_DNA"/>
</dbReference>
<protein>
    <recommendedName>
        <fullName evidence="1">C2H2-type domain-containing protein</fullName>
    </recommendedName>
</protein>
<evidence type="ECO:0000313" key="2">
    <source>
        <dbReference type="EMBL" id="PAA87539.1"/>
    </source>
</evidence>
<sequence>MTSSNSASAFASIDLDSLLDEGGSASFQSALRQSDLLFGDIEHSEMALDLRTAARKKSEQVSGVFRSQKRCPQPTRRCRRLRDSIEQLSLSLANEVGQSALCLLVTLRCRLAGQHCLSIPISSLCRVASSGCQLDIHLQEHQPPRDSALAATPIACIECDLKFDRADAAVSHFQRLTSSGGRHQRYRVLLLCGQAGCGKLFTNYTSRIAHRSRVHGIVCHDRVAVAKCVVGPNSRLYQLIGRQLVDCGAYRDNGELPGPAVV</sequence>
<proteinExistence type="predicted"/>
<dbReference type="AlphaFoldDB" id="A0A267GQG1"/>
<comment type="caution">
    <text evidence="2">The sequence shown here is derived from an EMBL/GenBank/DDBJ whole genome shotgun (WGS) entry which is preliminary data.</text>
</comment>
<dbReference type="InterPro" id="IPR013087">
    <property type="entry name" value="Znf_C2H2_type"/>
</dbReference>
<name>A0A267GQG1_9PLAT</name>
<keyword evidence="3" id="KW-1185">Reference proteome</keyword>
<gene>
    <name evidence="2" type="ORF">BOX15_Mlig030377g4</name>
</gene>
<evidence type="ECO:0000313" key="3">
    <source>
        <dbReference type="Proteomes" id="UP000215902"/>
    </source>
</evidence>
<dbReference type="Proteomes" id="UP000215902">
    <property type="component" value="Unassembled WGS sequence"/>
</dbReference>
<evidence type="ECO:0000259" key="1">
    <source>
        <dbReference type="PROSITE" id="PS00028"/>
    </source>
</evidence>